<dbReference type="AlphaFoldDB" id="A0A183PUI1"/>
<evidence type="ECO:0000313" key="2">
    <source>
        <dbReference type="EMBL" id="VDP75915.1"/>
    </source>
</evidence>
<reference evidence="2 3" key="1">
    <citation type="submission" date="2018-11" db="EMBL/GenBank/DDBJ databases">
        <authorList>
            <consortium name="Pathogen Informatics"/>
        </authorList>
    </citation>
    <scope>NUCLEOTIDE SEQUENCE [LARGE SCALE GENOMIC DNA]</scope>
    <source>
        <strain>Denwood</strain>
        <strain evidence="3">Zambia</strain>
    </source>
</reference>
<sequence>MHKYSTQQRHEASPHLESSRPREKREIKEYITPRNIDRHEKNKQQLDRIGKEGPGQSGLENAGWLSMLQWEKQA</sequence>
<keyword evidence="3" id="KW-1185">Reference proteome</keyword>
<feature type="compositionally biased region" description="Basic and acidic residues" evidence="1">
    <location>
        <begin position="8"/>
        <end position="51"/>
    </location>
</feature>
<protein>
    <submittedName>
        <fullName evidence="2">Uncharacterized protein</fullName>
    </submittedName>
</protein>
<gene>
    <name evidence="2" type="ORF">SMTD_LOCUS18017</name>
</gene>
<name>A0A183PUI1_9TREM</name>
<organism evidence="2 3">
    <name type="scientific">Schistosoma mattheei</name>
    <dbReference type="NCBI Taxonomy" id="31246"/>
    <lineage>
        <taxon>Eukaryota</taxon>
        <taxon>Metazoa</taxon>
        <taxon>Spiralia</taxon>
        <taxon>Lophotrochozoa</taxon>
        <taxon>Platyhelminthes</taxon>
        <taxon>Trematoda</taxon>
        <taxon>Digenea</taxon>
        <taxon>Strigeidida</taxon>
        <taxon>Schistosomatoidea</taxon>
        <taxon>Schistosomatidae</taxon>
        <taxon>Schistosoma</taxon>
    </lineage>
</organism>
<feature type="region of interest" description="Disordered" evidence="1">
    <location>
        <begin position="1"/>
        <end position="66"/>
    </location>
</feature>
<evidence type="ECO:0000313" key="3">
    <source>
        <dbReference type="Proteomes" id="UP000269396"/>
    </source>
</evidence>
<accession>A0A183PUI1</accession>
<evidence type="ECO:0000256" key="1">
    <source>
        <dbReference type="SAM" id="MobiDB-lite"/>
    </source>
</evidence>
<dbReference type="Proteomes" id="UP000269396">
    <property type="component" value="Unassembled WGS sequence"/>
</dbReference>
<dbReference type="EMBL" id="UZAL01039722">
    <property type="protein sequence ID" value="VDP75915.1"/>
    <property type="molecule type" value="Genomic_DNA"/>
</dbReference>
<proteinExistence type="predicted"/>